<evidence type="ECO:0000313" key="2">
    <source>
        <dbReference type="Proteomes" id="UP000281915"/>
    </source>
</evidence>
<dbReference type="Proteomes" id="UP000281915">
    <property type="component" value="Unassembled WGS sequence"/>
</dbReference>
<dbReference type="SUPFAM" id="SSF160719">
    <property type="entry name" value="gpW/gp25-like"/>
    <property type="match status" value="1"/>
</dbReference>
<name>A0A3M8C9M2_9BACL</name>
<evidence type="ECO:0008006" key="3">
    <source>
        <dbReference type="Google" id="ProtNLM"/>
    </source>
</evidence>
<dbReference type="Gene3D" id="3.10.450.40">
    <property type="match status" value="1"/>
</dbReference>
<evidence type="ECO:0000313" key="1">
    <source>
        <dbReference type="EMBL" id="RNB72183.1"/>
    </source>
</evidence>
<organism evidence="1 2">
    <name type="scientific">Brevibacillus panacihumi</name>
    <dbReference type="NCBI Taxonomy" id="497735"/>
    <lineage>
        <taxon>Bacteria</taxon>
        <taxon>Bacillati</taxon>
        <taxon>Bacillota</taxon>
        <taxon>Bacilli</taxon>
        <taxon>Bacillales</taxon>
        <taxon>Paenibacillaceae</taxon>
        <taxon>Brevibacillus</taxon>
    </lineage>
</organism>
<accession>A0A3M8C9M2</accession>
<dbReference type="RefSeq" id="WP_122915248.1">
    <property type="nucleotide sequence ID" value="NZ_RHHT01000062.1"/>
</dbReference>
<reference evidence="1 2" key="1">
    <citation type="submission" date="2018-10" db="EMBL/GenBank/DDBJ databases">
        <title>Phylogenomics of Brevibacillus.</title>
        <authorList>
            <person name="Dunlap C."/>
        </authorList>
    </citation>
    <scope>NUCLEOTIDE SEQUENCE [LARGE SCALE GENOMIC DNA]</scope>
    <source>
        <strain evidence="1 2">JCM 15085</strain>
    </source>
</reference>
<gene>
    <name evidence="1" type="ORF">EDM58_22020</name>
</gene>
<comment type="caution">
    <text evidence="1">The sequence shown here is derived from an EMBL/GenBank/DDBJ whole genome shotgun (WGS) entry which is preliminary data.</text>
</comment>
<proteinExistence type="predicted"/>
<dbReference type="AlphaFoldDB" id="A0A3M8C9M2"/>
<dbReference type="EMBL" id="RHHT01000062">
    <property type="protein sequence ID" value="RNB72183.1"/>
    <property type="molecule type" value="Genomic_DNA"/>
</dbReference>
<sequence length="105" mass="11812">MEYEVPTTRKSIDFGATGVQEILQNVWMILSSTQYTCPLDRAFAWSAEDVDKPLPIAQARMTARLVDAIRQYEPRVEVVGVTYQSDQLAGRLNPIVKVRIQDGAL</sequence>
<protein>
    <recommendedName>
        <fullName evidence="3">IraD/Gp25-like domain-containing protein</fullName>
    </recommendedName>
</protein>